<protein>
    <recommendedName>
        <fullName evidence="12">TIR domain-containing protein</fullName>
    </recommendedName>
</protein>
<keyword evidence="7 11" id="KW-1133">Transmembrane helix</keyword>
<dbReference type="InterPro" id="IPR017241">
    <property type="entry name" value="Toll-like_receptor"/>
</dbReference>
<evidence type="ECO:0000256" key="9">
    <source>
        <dbReference type="ARBA" id="ARBA00023170"/>
    </source>
</evidence>
<comment type="subcellular location">
    <subcellularLocation>
        <location evidence="1">Membrane</location>
        <topology evidence="1">Single-pass type I membrane protein</topology>
    </subcellularLocation>
</comment>
<keyword evidence="14" id="KW-1185">Reference proteome</keyword>
<evidence type="ECO:0000256" key="1">
    <source>
        <dbReference type="ARBA" id="ARBA00004479"/>
    </source>
</evidence>
<dbReference type="SMART" id="SM00013">
    <property type="entry name" value="LRRNT"/>
    <property type="match status" value="1"/>
</dbReference>
<dbReference type="AlphaFoldDB" id="A0AAQ4DAA7"/>
<evidence type="ECO:0000256" key="8">
    <source>
        <dbReference type="ARBA" id="ARBA00023136"/>
    </source>
</evidence>
<name>A0AAQ4DAA7_AMBAM</name>
<feature type="transmembrane region" description="Helical" evidence="11">
    <location>
        <begin position="691"/>
        <end position="712"/>
    </location>
</feature>
<dbReference type="Pfam" id="PF13855">
    <property type="entry name" value="LRR_8"/>
    <property type="match status" value="3"/>
</dbReference>
<evidence type="ECO:0000313" key="13">
    <source>
        <dbReference type="EMBL" id="KAK8759397.1"/>
    </source>
</evidence>
<proteinExistence type="inferred from homology"/>
<dbReference type="GO" id="GO:0005886">
    <property type="term" value="C:plasma membrane"/>
    <property type="evidence" value="ECO:0007669"/>
    <property type="project" value="TreeGrafter"/>
</dbReference>
<dbReference type="InterPro" id="IPR000372">
    <property type="entry name" value="LRRNT"/>
</dbReference>
<evidence type="ECO:0000256" key="4">
    <source>
        <dbReference type="ARBA" id="ARBA00022692"/>
    </source>
</evidence>
<evidence type="ECO:0000313" key="14">
    <source>
        <dbReference type="Proteomes" id="UP001321473"/>
    </source>
</evidence>
<evidence type="ECO:0000259" key="12">
    <source>
        <dbReference type="PROSITE" id="PS50104"/>
    </source>
</evidence>
<dbReference type="PROSITE" id="PS50104">
    <property type="entry name" value="TIR"/>
    <property type="match status" value="1"/>
</dbReference>
<dbReference type="InterPro" id="IPR032675">
    <property type="entry name" value="LRR_dom_sf"/>
</dbReference>
<dbReference type="PROSITE" id="PS51450">
    <property type="entry name" value="LRR"/>
    <property type="match status" value="2"/>
</dbReference>
<evidence type="ECO:0000256" key="3">
    <source>
        <dbReference type="ARBA" id="ARBA00022614"/>
    </source>
</evidence>
<evidence type="ECO:0000256" key="5">
    <source>
        <dbReference type="ARBA" id="ARBA00022729"/>
    </source>
</evidence>
<feature type="domain" description="TIR" evidence="12">
    <location>
        <begin position="741"/>
        <end position="874"/>
    </location>
</feature>
<dbReference type="Pfam" id="PF00560">
    <property type="entry name" value="LRR_1"/>
    <property type="match status" value="1"/>
</dbReference>
<dbReference type="SUPFAM" id="SSF52058">
    <property type="entry name" value="L domain-like"/>
    <property type="match status" value="2"/>
</dbReference>
<dbReference type="InterPro" id="IPR003591">
    <property type="entry name" value="Leu-rich_rpt_typical-subtyp"/>
</dbReference>
<keyword evidence="10" id="KW-0325">Glycoprotein</keyword>
<dbReference type="InterPro" id="IPR001611">
    <property type="entry name" value="Leu-rich_rpt"/>
</dbReference>
<keyword evidence="9" id="KW-0675">Receptor</keyword>
<sequence length="892" mass="101288">MAALEGIFFKTLTFLNVSLTELPVKFLKNRTIHELDIFNCPLRDISETAIGSANKVSSIHLKRTMLNSLPSGLSSAKGLLCIIATLNAFKVLHGSLLLPELRKLDLRYNGIEEVSETYLMGMPKLEHLLLSQNKIHHLSAVLFEKTRNLREVHIGKNRITQLNGIFDGMHSLQTLFLRGDMIMDIRKLVSSRMPELKYLNLEENSIDVVPVFASSNRNVKVLVLSRNRITNVDPGAFKALDRMIRVDLHRNNISYLDETLFATGSRLETINLAQNMLHSVIGTFKNTRLLRKLNLSSNRITSITDCFSGLRSLMELSLRDNLISHVVDYTFKENTGLLEIDLSRNNIQWVGRDAFKGLVTLLKLLLQRNQFLSLNASLRNLPSLQHFDATLNSIENFQNGEFGKNGYLNSILLSWNNISSVEGAFTGAVRLRTLKISGNRIVLLRRSDFPPHMVVTPNIVLHNNPLMCDCNLAWLVRRDSAVRLVWTARCEQPPWRKGNALLKLSEKDLATQPQDCPAVCRCECRQGHARGIVVNCSSKALTKLPNVLPEGTTELDLSDNHLEQLDHTLRRSVPQLQVLSVKNNWLSSLNISVLPDMVETLDVRANRLTKLPHALVEERNLTSLWLSGNPYDCDCADYPFRQWIEGNPRVVRDAGGITCAESPNTLVSRKDFAGLGQKQLCPAAFPEYAKYLLYVMGVLLVFLTSSAAYFNFERQLKAWLHARGVCGWLQCVAEEEVDAEKLFDVFLSFSNKDARWVDEQLLSRLEGFGFSCCTYERNFKGGFLLQDIIRDAVACSRWSLLVITQNFVASEWCRWEFRLAHQRALQDNINRLLVVLVDDVASGALDEDLRLYVQAANHLRWGEPNFWERLRRSLLKKDAKRKLIIEQPNSSI</sequence>
<evidence type="ECO:0000256" key="6">
    <source>
        <dbReference type="ARBA" id="ARBA00022737"/>
    </source>
</evidence>
<comment type="similarity">
    <text evidence="2">Belongs to the Toll-like receptor family.</text>
</comment>
<keyword evidence="4 11" id="KW-0812">Transmembrane</keyword>
<dbReference type="InterPro" id="IPR035897">
    <property type="entry name" value="Toll_tir_struct_dom_sf"/>
</dbReference>
<reference evidence="13 14" key="1">
    <citation type="journal article" date="2023" name="Arcadia Sci">
        <title>De novo assembly of a long-read Amblyomma americanum tick genome.</title>
        <authorList>
            <person name="Chou S."/>
            <person name="Poskanzer K.E."/>
            <person name="Rollins M."/>
            <person name="Thuy-Boun P.S."/>
        </authorList>
    </citation>
    <scope>NUCLEOTIDE SEQUENCE [LARGE SCALE GENOMIC DNA]</scope>
    <source>
        <strain evidence="13">F_SG_1</strain>
        <tissue evidence="13">Salivary glands</tissue>
    </source>
</reference>
<dbReference type="InterPro" id="IPR000157">
    <property type="entry name" value="TIR_dom"/>
</dbReference>
<keyword evidence="6" id="KW-0677">Repeat</keyword>
<dbReference type="GO" id="GO:0007165">
    <property type="term" value="P:signal transduction"/>
    <property type="evidence" value="ECO:0007669"/>
    <property type="project" value="InterPro"/>
</dbReference>
<organism evidence="13 14">
    <name type="scientific">Amblyomma americanum</name>
    <name type="common">Lone star tick</name>
    <dbReference type="NCBI Taxonomy" id="6943"/>
    <lineage>
        <taxon>Eukaryota</taxon>
        <taxon>Metazoa</taxon>
        <taxon>Ecdysozoa</taxon>
        <taxon>Arthropoda</taxon>
        <taxon>Chelicerata</taxon>
        <taxon>Arachnida</taxon>
        <taxon>Acari</taxon>
        <taxon>Parasitiformes</taxon>
        <taxon>Ixodida</taxon>
        <taxon>Ixodoidea</taxon>
        <taxon>Ixodidae</taxon>
        <taxon>Amblyomminae</taxon>
        <taxon>Amblyomma</taxon>
    </lineage>
</organism>
<dbReference type="EMBL" id="JARKHS020033093">
    <property type="protein sequence ID" value="KAK8759397.1"/>
    <property type="molecule type" value="Genomic_DNA"/>
</dbReference>
<accession>A0AAQ4DAA7</accession>
<dbReference type="SMART" id="SM00255">
    <property type="entry name" value="TIR"/>
    <property type="match status" value="1"/>
</dbReference>
<gene>
    <name evidence="13" type="ORF">V5799_002972</name>
</gene>
<keyword evidence="5" id="KW-0732">Signal</keyword>
<dbReference type="SUPFAM" id="SSF52200">
    <property type="entry name" value="Toll/Interleukin receptor TIR domain"/>
    <property type="match status" value="1"/>
</dbReference>
<dbReference type="InterPro" id="IPR000483">
    <property type="entry name" value="Cys-rich_flank_reg_C"/>
</dbReference>
<dbReference type="PANTHER" id="PTHR24365">
    <property type="entry name" value="TOLL-LIKE RECEPTOR"/>
    <property type="match status" value="1"/>
</dbReference>
<dbReference type="SUPFAM" id="SSF52047">
    <property type="entry name" value="RNI-like"/>
    <property type="match status" value="1"/>
</dbReference>
<comment type="caution">
    <text evidence="13">The sequence shown here is derived from an EMBL/GenBank/DDBJ whole genome shotgun (WGS) entry which is preliminary data.</text>
</comment>
<dbReference type="SMART" id="SM00082">
    <property type="entry name" value="LRRCT"/>
    <property type="match status" value="2"/>
</dbReference>
<keyword evidence="8 11" id="KW-0472">Membrane</keyword>
<dbReference type="Proteomes" id="UP001321473">
    <property type="component" value="Unassembled WGS sequence"/>
</dbReference>
<dbReference type="GO" id="GO:0038023">
    <property type="term" value="F:signaling receptor activity"/>
    <property type="evidence" value="ECO:0007669"/>
    <property type="project" value="TreeGrafter"/>
</dbReference>
<evidence type="ECO:0000256" key="7">
    <source>
        <dbReference type="ARBA" id="ARBA00022989"/>
    </source>
</evidence>
<dbReference type="SMART" id="SM00369">
    <property type="entry name" value="LRR_TYP"/>
    <property type="match status" value="12"/>
</dbReference>
<keyword evidence="3" id="KW-0433">Leucine-rich repeat</keyword>
<dbReference type="Gene3D" id="3.40.50.10140">
    <property type="entry name" value="Toll/interleukin-1 receptor homology (TIR) domain"/>
    <property type="match status" value="1"/>
</dbReference>
<evidence type="ECO:0000256" key="10">
    <source>
        <dbReference type="ARBA" id="ARBA00023180"/>
    </source>
</evidence>
<evidence type="ECO:0000256" key="2">
    <source>
        <dbReference type="ARBA" id="ARBA00009634"/>
    </source>
</evidence>
<dbReference type="Pfam" id="PF13676">
    <property type="entry name" value="TIR_2"/>
    <property type="match status" value="1"/>
</dbReference>
<dbReference type="Gene3D" id="3.80.10.10">
    <property type="entry name" value="Ribonuclease Inhibitor"/>
    <property type="match status" value="3"/>
</dbReference>
<dbReference type="PANTHER" id="PTHR24365:SF541">
    <property type="entry name" value="PROTEIN TOLL-RELATED"/>
    <property type="match status" value="1"/>
</dbReference>
<dbReference type="PIRSF" id="PIRSF037595">
    <property type="entry name" value="Toll-like_receptor"/>
    <property type="match status" value="1"/>
</dbReference>
<evidence type="ECO:0000256" key="11">
    <source>
        <dbReference type="SAM" id="Phobius"/>
    </source>
</evidence>